<evidence type="ECO:0000313" key="1">
    <source>
        <dbReference type="EMBL" id="MFC5512787.1"/>
    </source>
</evidence>
<keyword evidence="2" id="KW-1185">Reference proteome</keyword>
<sequence>MQRNGDPILSGGYSWWHTATLKPEHIQALHEIVAEYAQASLEEIADELDRRCGLRVRTATIRRSLRGQGIVRLKETRWVSPTADKDSRAANTWRRTGAMTFPITAPT</sequence>
<accession>A0ABW0PM22</accession>
<evidence type="ECO:0008006" key="3">
    <source>
        <dbReference type="Google" id="ProtNLM"/>
    </source>
</evidence>
<evidence type="ECO:0000313" key="2">
    <source>
        <dbReference type="Proteomes" id="UP001596031"/>
    </source>
</evidence>
<reference evidence="2" key="1">
    <citation type="journal article" date="2019" name="Int. J. Syst. Evol. Microbiol.">
        <title>The Global Catalogue of Microorganisms (GCM) 10K type strain sequencing project: providing services to taxonomists for standard genome sequencing and annotation.</title>
        <authorList>
            <consortium name="The Broad Institute Genomics Platform"/>
            <consortium name="The Broad Institute Genome Sequencing Center for Infectious Disease"/>
            <person name="Wu L."/>
            <person name="Ma J."/>
        </authorList>
    </citation>
    <scope>NUCLEOTIDE SEQUENCE [LARGE SCALE GENOMIC DNA]</scope>
    <source>
        <strain evidence="2">CCUG 38813</strain>
    </source>
</reference>
<dbReference type="RefSeq" id="WP_379723722.1">
    <property type="nucleotide sequence ID" value="NZ_JBHSMS010000054.1"/>
</dbReference>
<name>A0ABW0PM22_9BURK</name>
<gene>
    <name evidence="1" type="ORF">ACFPOU_16915</name>
</gene>
<organism evidence="1 2">
    <name type="scientific">Massilia jejuensis</name>
    <dbReference type="NCBI Taxonomy" id="648894"/>
    <lineage>
        <taxon>Bacteria</taxon>
        <taxon>Pseudomonadati</taxon>
        <taxon>Pseudomonadota</taxon>
        <taxon>Betaproteobacteria</taxon>
        <taxon>Burkholderiales</taxon>
        <taxon>Oxalobacteraceae</taxon>
        <taxon>Telluria group</taxon>
        <taxon>Massilia</taxon>
    </lineage>
</organism>
<comment type="caution">
    <text evidence="1">The sequence shown here is derived from an EMBL/GenBank/DDBJ whole genome shotgun (WGS) entry which is preliminary data.</text>
</comment>
<dbReference type="EMBL" id="JBHSMS010000054">
    <property type="protein sequence ID" value="MFC5512787.1"/>
    <property type="molecule type" value="Genomic_DNA"/>
</dbReference>
<dbReference type="Proteomes" id="UP001596031">
    <property type="component" value="Unassembled WGS sequence"/>
</dbReference>
<proteinExistence type="predicted"/>
<protein>
    <recommendedName>
        <fullName evidence="3">Helix-turn-helix domain-containing protein</fullName>
    </recommendedName>
</protein>